<dbReference type="Pfam" id="PF13560">
    <property type="entry name" value="HTH_31"/>
    <property type="match status" value="1"/>
</dbReference>
<dbReference type="AlphaFoldDB" id="A0A3A4AL74"/>
<dbReference type="CDD" id="cd00093">
    <property type="entry name" value="HTH_XRE"/>
    <property type="match status" value="1"/>
</dbReference>
<dbReference type="RefSeq" id="WP_119929264.1">
    <property type="nucleotide sequence ID" value="NZ_QZEY01000012.1"/>
</dbReference>
<organism evidence="3 4">
    <name type="scientific">Bailinhaonella thermotolerans</name>
    <dbReference type="NCBI Taxonomy" id="1070861"/>
    <lineage>
        <taxon>Bacteria</taxon>
        <taxon>Bacillati</taxon>
        <taxon>Actinomycetota</taxon>
        <taxon>Actinomycetes</taxon>
        <taxon>Streptosporangiales</taxon>
        <taxon>Streptosporangiaceae</taxon>
        <taxon>Bailinhaonella</taxon>
    </lineage>
</organism>
<keyword evidence="4" id="KW-1185">Reference proteome</keyword>
<dbReference type="Pfam" id="PF19054">
    <property type="entry name" value="DUF5753"/>
    <property type="match status" value="1"/>
</dbReference>
<dbReference type="EMBL" id="QZEY01000012">
    <property type="protein sequence ID" value="RJL26533.1"/>
    <property type="molecule type" value="Genomic_DNA"/>
</dbReference>
<feature type="region of interest" description="Disordered" evidence="1">
    <location>
        <begin position="298"/>
        <end position="322"/>
    </location>
</feature>
<evidence type="ECO:0000259" key="2">
    <source>
        <dbReference type="PROSITE" id="PS50943"/>
    </source>
</evidence>
<dbReference type="SUPFAM" id="SSF47413">
    <property type="entry name" value="lambda repressor-like DNA-binding domains"/>
    <property type="match status" value="1"/>
</dbReference>
<accession>A0A3A4AL74</accession>
<dbReference type="OrthoDB" id="5177725at2"/>
<comment type="caution">
    <text evidence="3">The sequence shown here is derived from an EMBL/GenBank/DDBJ whole genome shotgun (WGS) entry which is preliminary data.</text>
</comment>
<dbReference type="InterPro" id="IPR001387">
    <property type="entry name" value="Cro/C1-type_HTH"/>
</dbReference>
<proteinExistence type="predicted"/>
<protein>
    <submittedName>
        <fullName evidence="3">XRE family transcriptional regulator</fullName>
    </submittedName>
</protein>
<evidence type="ECO:0000313" key="3">
    <source>
        <dbReference type="EMBL" id="RJL26533.1"/>
    </source>
</evidence>
<dbReference type="Gene3D" id="1.10.260.40">
    <property type="entry name" value="lambda repressor-like DNA-binding domains"/>
    <property type="match status" value="1"/>
</dbReference>
<dbReference type="InterPro" id="IPR043917">
    <property type="entry name" value="DUF5753"/>
</dbReference>
<dbReference type="PROSITE" id="PS50943">
    <property type="entry name" value="HTH_CROC1"/>
    <property type="match status" value="1"/>
</dbReference>
<gene>
    <name evidence="3" type="ORF">D5H75_26485</name>
</gene>
<evidence type="ECO:0000313" key="4">
    <source>
        <dbReference type="Proteomes" id="UP000265768"/>
    </source>
</evidence>
<feature type="compositionally biased region" description="Basic and acidic residues" evidence="1">
    <location>
        <begin position="307"/>
        <end position="322"/>
    </location>
</feature>
<evidence type="ECO:0000256" key="1">
    <source>
        <dbReference type="SAM" id="MobiDB-lite"/>
    </source>
</evidence>
<reference evidence="3 4" key="1">
    <citation type="submission" date="2018-09" db="EMBL/GenBank/DDBJ databases">
        <title>YIM 75507 draft genome.</title>
        <authorList>
            <person name="Tang S."/>
            <person name="Feng Y."/>
        </authorList>
    </citation>
    <scope>NUCLEOTIDE SEQUENCE [LARGE SCALE GENOMIC DNA]</scope>
    <source>
        <strain evidence="3 4">YIM 75507</strain>
    </source>
</reference>
<dbReference type="SMART" id="SM00530">
    <property type="entry name" value="HTH_XRE"/>
    <property type="match status" value="1"/>
</dbReference>
<dbReference type="Proteomes" id="UP000265768">
    <property type="component" value="Unassembled WGS sequence"/>
</dbReference>
<name>A0A3A4AL74_9ACTN</name>
<dbReference type="GO" id="GO:0003677">
    <property type="term" value="F:DNA binding"/>
    <property type="evidence" value="ECO:0007669"/>
    <property type="project" value="InterPro"/>
</dbReference>
<feature type="domain" description="HTH cro/C1-type" evidence="2">
    <location>
        <begin position="18"/>
        <end position="72"/>
    </location>
</feature>
<dbReference type="InterPro" id="IPR010982">
    <property type="entry name" value="Lambda_DNA-bd_dom_sf"/>
</dbReference>
<sequence>MTVGPSPTVRRRRLGIELRRLREAAGLTCEEVGERLEWSASKVSRMETGRVRVHPRDVQDLLDLYDVRDDGVREGLVGVARESRQRGWWHVFSDVLPPWFEVYVGLEAEAESVRTFEMHVIPGLLQTEAYAQAIFRAAYRAGETGTEERRTRLRMARQEALTREPPLRLTAVIDEAVLYRCVGGPEVMRNQMARLCEAAALPNVTLQVLPLAAGAHPAMEGAFSILEFGRPEDADVVYLEHTMGGLYLERDAEVRGYGVVFEALSAAALSPEESTALLRSVARNYGSEFGGSGEWSMPPGAGVAAAVDRETASRSRAAEAEC</sequence>